<dbReference type="AlphaFoldDB" id="A0A365L0Y0"/>
<name>A0A365L0Y0_9BACL</name>
<sequence>MPKCLHDTRKYSEAIQMEEKAKVEFFSKFNAAFFKGDQEFINNHVTEDVTWSIVGAEPVKGKQGLLDAAFGVADFSNMEYEIESVICSKGEAAVKGISRRNDDEGNVRNFCYCDMYTLEGEHSEKVKSIITFVIELNQQQQANSY</sequence>
<gene>
    <name evidence="2" type="ORF">DP120_04830</name>
</gene>
<comment type="caution">
    <text evidence="2">The sequence shown here is derived from an EMBL/GenBank/DDBJ whole genome shotgun (WGS) entry which is preliminary data.</text>
</comment>
<reference evidence="2 3" key="1">
    <citation type="submission" date="2018-06" db="EMBL/GenBank/DDBJ databases">
        <title>The draft genome sequences of strains SCU63 and S1.</title>
        <authorList>
            <person name="Gan L."/>
        </authorList>
    </citation>
    <scope>NUCLEOTIDE SEQUENCE [LARGE SCALE GENOMIC DNA]</scope>
    <source>
        <strain evidence="2 3">SCU63</strain>
    </source>
</reference>
<dbReference type="Pfam" id="PF12680">
    <property type="entry name" value="SnoaL_2"/>
    <property type="match status" value="1"/>
</dbReference>
<protein>
    <submittedName>
        <fullName evidence="2">Nuclear transport factor 2 family protein</fullName>
    </submittedName>
</protein>
<evidence type="ECO:0000313" key="2">
    <source>
        <dbReference type="EMBL" id="RAZ78945.1"/>
    </source>
</evidence>
<proteinExistence type="predicted"/>
<dbReference type="Gene3D" id="3.10.450.50">
    <property type="match status" value="1"/>
</dbReference>
<evidence type="ECO:0000313" key="3">
    <source>
        <dbReference type="Proteomes" id="UP000251002"/>
    </source>
</evidence>
<dbReference type="Proteomes" id="UP000251002">
    <property type="component" value="Unassembled WGS sequence"/>
</dbReference>
<dbReference type="EMBL" id="QLZR01000002">
    <property type="protein sequence ID" value="RAZ78945.1"/>
    <property type="molecule type" value="Genomic_DNA"/>
</dbReference>
<organism evidence="2 3">
    <name type="scientific">Planococcus halotolerans</name>
    <dbReference type="NCBI Taxonomy" id="2233542"/>
    <lineage>
        <taxon>Bacteria</taxon>
        <taxon>Bacillati</taxon>
        <taxon>Bacillota</taxon>
        <taxon>Bacilli</taxon>
        <taxon>Bacillales</taxon>
        <taxon>Caryophanaceae</taxon>
        <taxon>Planococcus</taxon>
    </lineage>
</organism>
<feature type="domain" description="SnoaL-like" evidence="1">
    <location>
        <begin position="28"/>
        <end position="120"/>
    </location>
</feature>
<dbReference type="InterPro" id="IPR037401">
    <property type="entry name" value="SnoaL-like"/>
</dbReference>
<dbReference type="InterPro" id="IPR032710">
    <property type="entry name" value="NTF2-like_dom_sf"/>
</dbReference>
<evidence type="ECO:0000259" key="1">
    <source>
        <dbReference type="Pfam" id="PF12680"/>
    </source>
</evidence>
<accession>A0A365L0Y0</accession>
<dbReference type="SUPFAM" id="SSF54427">
    <property type="entry name" value="NTF2-like"/>
    <property type="match status" value="1"/>
</dbReference>
<keyword evidence="3" id="KW-1185">Reference proteome</keyword>